<dbReference type="GO" id="GO:0009247">
    <property type="term" value="P:glycolipid biosynthetic process"/>
    <property type="evidence" value="ECO:0007669"/>
    <property type="project" value="UniProtKB-ARBA"/>
</dbReference>
<evidence type="ECO:0000256" key="6">
    <source>
        <dbReference type="ARBA" id="ARBA00023315"/>
    </source>
</evidence>
<evidence type="ECO:0000256" key="1">
    <source>
        <dbReference type="ARBA" id="ARBA00004533"/>
    </source>
</evidence>
<dbReference type="AlphaFoldDB" id="A0A6G8F3U9"/>
<gene>
    <name evidence="8" type="ORF">Muribac1_0850</name>
</gene>
<protein>
    <submittedName>
        <fullName evidence="8">Acetyltransferase</fullName>
    </submittedName>
</protein>
<keyword evidence="7" id="KW-1133">Transmembrane helix</keyword>
<dbReference type="Pfam" id="PF03279">
    <property type="entry name" value="Lip_A_acyltrans"/>
    <property type="match status" value="1"/>
</dbReference>
<keyword evidence="5 7" id="KW-0472">Membrane</keyword>
<dbReference type="GO" id="GO:0005886">
    <property type="term" value="C:plasma membrane"/>
    <property type="evidence" value="ECO:0007669"/>
    <property type="project" value="UniProtKB-SubCell"/>
</dbReference>
<dbReference type="PANTHER" id="PTHR30606:SF10">
    <property type="entry name" value="PHOSPHATIDYLINOSITOL MANNOSIDE ACYLTRANSFERASE"/>
    <property type="match status" value="1"/>
</dbReference>
<dbReference type="EMBL" id="MT002444">
    <property type="protein sequence ID" value="QIM10876.1"/>
    <property type="molecule type" value="Genomic_DNA"/>
</dbReference>
<proteinExistence type="predicted"/>
<feature type="transmembrane region" description="Helical" evidence="7">
    <location>
        <begin position="20"/>
        <end position="46"/>
    </location>
</feature>
<comment type="subcellular location">
    <subcellularLocation>
        <location evidence="1">Cell inner membrane</location>
    </subcellularLocation>
</comment>
<evidence type="ECO:0000256" key="7">
    <source>
        <dbReference type="SAM" id="Phobius"/>
    </source>
</evidence>
<organism evidence="8">
    <name type="scientific">uncultured Muribaculaceae bacterium</name>
    <dbReference type="NCBI Taxonomy" id="2301481"/>
    <lineage>
        <taxon>Bacteria</taxon>
        <taxon>Pseudomonadati</taxon>
        <taxon>Bacteroidota</taxon>
        <taxon>Bacteroidia</taxon>
        <taxon>Bacteroidales</taxon>
        <taxon>Muribaculaceae</taxon>
        <taxon>environmental samples</taxon>
    </lineage>
</organism>
<keyword evidence="2" id="KW-1003">Cell membrane</keyword>
<keyword evidence="6" id="KW-0012">Acyltransferase</keyword>
<accession>A0A6G8F3U9</accession>
<evidence type="ECO:0000256" key="3">
    <source>
        <dbReference type="ARBA" id="ARBA00022519"/>
    </source>
</evidence>
<keyword evidence="7" id="KW-0812">Transmembrane</keyword>
<evidence type="ECO:0000313" key="8">
    <source>
        <dbReference type="EMBL" id="QIM10876.1"/>
    </source>
</evidence>
<dbReference type="GO" id="GO:0016746">
    <property type="term" value="F:acyltransferase activity"/>
    <property type="evidence" value="ECO:0007669"/>
    <property type="project" value="UniProtKB-KW"/>
</dbReference>
<name>A0A6G8F3U9_9BACT</name>
<evidence type="ECO:0000256" key="5">
    <source>
        <dbReference type="ARBA" id="ARBA00023136"/>
    </source>
</evidence>
<evidence type="ECO:0000256" key="4">
    <source>
        <dbReference type="ARBA" id="ARBA00022679"/>
    </source>
</evidence>
<keyword evidence="4 8" id="KW-0808">Transferase</keyword>
<keyword evidence="3" id="KW-0997">Cell inner membrane</keyword>
<sequence>MTESTGSSLASRLFNTLFAAIGSLPLGVLYGLSDIVALFAGGIVGYRRKVIRRNLAQSFPEKSKKELRKIEKGFYRFLGDYFVETLKLGRMSEKQIMRRMKFENIEELNSLLRQGHNVSILLGHYCNWEWMSSIPLHLPEGIPGGQIYHPLENEAADQAFLKIRNRFGAVSIKMKDTLQTLLKWKREGRNSIIGYIADQIPIFEGIHMFTDFLNHDTAVFTGHERISRMLHAAVFYCEMSRPKRGEYVCRFVKITDDAASLPQFEVTRRYMQLLEQSIIKRPEFWLWSHNRWKRGRADFFDRFGEEEAKKRLERL</sequence>
<dbReference type="PANTHER" id="PTHR30606">
    <property type="entry name" value="LIPID A BIOSYNTHESIS LAUROYL ACYLTRANSFERASE"/>
    <property type="match status" value="1"/>
</dbReference>
<evidence type="ECO:0000256" key="2">
    <source>
        <dbReference type="ARBA" id="ARBA00022475"/>
    </source>
</evidence>
<reference evidence="8" key="1">
    <citation type="journal article" date="2020" name="J. ISSAAS">
        <title>Lactobacilli and other gastrointestinal microbiota of Peromyscus leucopus, reservoir host for agents of Lyme disease and other zoonoses in North America.</title>
        <authorList>
            <person name="Milovic A."/>
            <person name="Bassam K."/>
            <person name="Shao H."/>
            <person name="Chatzistamou I."/>
            <person name="Tufts D.M."/>
            <person name="Diuk-Wasser M."/>
            <person name="Barbour A.G."/>
        </authorList>
    </citation>
    <scope>NUCLEOTIDE SEQUENCE</scope>
    <source>
        <strain evidence="8">LL71</strain>
    </source>
</reference>
<dbReference type="InterPro" id="IPR004960">
    <property type="entry name" value="LipA_acyltrans"/>
</dbReference>
<dbReference type="CDD" id="cd07984">
    <property type="entry name" value="LPLAT_LABLAT-like"/>
    <property type="match status" value="1"/>
</dbReference>